<keyword evidence="2" id="KW-0229">DNA integration</keyword>
<proteinExistence type="inferred from homology"/>
<reference evidence="8" key="2">
    <citation type="submission" date="2020-11" db="EMBL/GenBank/DDBJ databases">
        <title>Description of novel Gluconobacter species.</title>
        <authorList>
            <person name="Cleenwerck I."/>
            <person name="Cnockaert M."/>
            <person name="Borremans W."/>
            <person name="Wieme A.D."/>
            <person name="De Vuyst L."/>
            <person name="Vandamme P."/>
        </authorList>
    </citation>
    <scope>NUCLEOTIDE SEQUENCE</scope>
    <source>
        <strain evidence="8">R71697</strain>
    </source>
</reference>
<keyword evidence="3 5" id="KW-0238">DNA-binding</keyword>
<dbReference type="InterPro" id="IPR013762">
    <property type="entry name" value="Integrase-like_cat_sf"/>
</dbReference>
<dbReference type="InterPro" id="IPR044068">
    <property type="entry name" value="CB"/>
</dbReference>
<feature type="domain" description="Core-binding (CB)" evidence="7">
    <location>
        <begin position="13"/>
        <end position="86"/>
    </location>
</feature>
<evidence type="ECO:0000259" key="6">
    <source>
        <dbReference type="PROSITE" id="PS51898"/>
    </source>
</evidence>
<dbReference type="InterPro" id="IPR004107">
    <property type="entry name" value="Integrase_SAM-like_N"/>
</dbReference>
<keyword evidence="4" id="KW-0233">DNA recombination</keyword>
<evidence type="ECO:0000256" key="1">
    <source>
        <dbReference type="ARBA" id="ARBA00008857"/>
    </source>
</evidence>
<name>A0A9Q2FI11_GLUJA</name>
<evidence type="ECO:0000256" key="2">
    <source>
        <dbReference type="ARBA" id="ARBA00022908"/>
    </source>
</evidence>
<dbReference type="RefSeq" id="WP_194257455.1">
    <property type="nucleotide sequence ID" value="NZ_JABCQN010000001.1"/>
</dbReference>
<evidence type="ECO:0000256" key="3">
    <source>
        <dbReference type="ARBA" id="ARBA00023125"/>
    </source>
</evidence>
<dbReference type="InterPro" id="IPR010998">
    <property type="entry name" value="Integrase_recombinase_N"/>
</dbReference>
<organism evidence="8 9">
    <name type="scientific">Gluconobacter japonicus</name>
    <dbReference type="NCBI Taxonomy" id="376620"/>
    <lineage>
        <taxon>Bacteria</taxon>
        <taxon>Pseudomonadati</taxon>
        <taxon>Pseudomonadota</taxon>
        <taxon>Alphaproteobacteria</taxon>
        <taxon>Acetobacterales</taxon>
        <taxon>Acetobacteraceae</taxon>
        <taxon>Gluconobacter</taxon>
    </lineage>
</organism>
<dbReference type="InterPro" id="IPR050090">
    <property type="entry name" value="Tyrosine_recombinase_XerCD"/>
</dbReference>
<dbReference type="EMBL" id="JABCQN010000001">
    <property type="protein sequence ID" value="MBF0869739.1"/>
    <property type="molecule type" value="Genomic_DNA"/>
</dbReference>
<dbReference type="InterPro" id="IPR002104">
    <property type="entry name" value="Integrase_catalytic"/>
</dbReference>
<evidence type="ECO:0000256" key="4">
    <source>
        <dbReference type="ARBA" id="ARBA00023172"/>
    </source>
</evidence>
<dbReference type="GO" id="GO:0006310">
    <property type="term" value="P:DNA recombination"/>
    <property type="evidence" value="ECO:0007669"/>
    <property type="project" value="UniProtKB-KW"/>
</dbReference>
<dbReference type="Pfam" id="PF02899">
    <property type="entry name" value="Phage_int_SAM_1"/>
    <property type="match status" value="1"/>
</dbReference>
<protein>
    <submittedName>
        <fullName evidence="8">Tyrosine-type recombinase/integrase</fullName>
    </submittedName>
</protein>
<feature type="domain" description="Tyr recombinase" evidence="6">
    <location>
        <begin position="108"/>
        <end position="281"/>
    </location>
</feature>
<comment type="similarity">
    <text evidence="1">Belongs to the 'phage' integrase family.</text>
</comment>
<dbReference type="GO" id="GO:0015074">
    <property type="term" value="P:DNA integration"/>
    <property type="evidence" value="ECO:0007669"/>
    <property type="project" value="UniProtKB-KW"/>
</dbReference>
<dbReference type="SUPFAM" id="SSF56349">
    <property type="entry name" value="DNA breaking-rejoining enzymes"/>
    <property type="match status" value="1"/>
</dbReference>
<dbReference type="PANTHER" id="PTHR30349:SF64">
    <property type="entry name" value="PROPHAGE INTEGRASE INTD-RELATED"/>
    <property type="match status" value="1"/>
</dbReference>
<dbReference type="PANTHER" id="PTHR30349">
    <property type="entry name" value="PHAGE INTEGRASE-RELATED"/>
    <property type="match status" value="1"/>
</dbReference>
<accession>A0A9Q2FI11</accession>
<dbReference type="Proteomes" id="UP000661006">
    <property type="component" value="Unassembled WGS sequence"/>
</dbReference>
<dbReference type="PROSITE" id="PS51900">
    <property type="entry name" value="CB"/>
    <property type="match status" value="1"/>
</dbReference>
<evidence type="ECO:0000313" key="9">
    <source>
        <dbReference type="Proteomes" id="UP000661006"/>
    </source>
</evidence>
<dbReference type="Pfam" id="PF00589">
    <property type="entry name" value="Phage_integrase"/>
    <property type="match status" value="1"/>
</dbReference>
<gene>
    <name evidence="8" type="ORF">HKD32_02540</name>
</gene>
<dbReference type="GO" id="GO:0003677">
    <property type="term" value="F:DNA binding"/>
    <property type="evidence" value="ECO:0007669"/>
    <property type="project" value="UniProtKB-UniRule"/>
</dbReference>
<dbReference type="Gene3D" id="1.10.150.130">
    <property type="match status" value="1"/>
</dbReference>
<comment type="caution">
    <text evidence="8">The sequence shown here is derived from an EMBL/GenBank/DDBJ whole genome shotgun (WGS) entry which is preliminary data.</text>
</comment>
<dbReference type="PROSITE" id="PS51898">
    <property type="entry name" value="TYR_RECOMBINASE"/>
    <property type="match status" value="1"/>
</dbReference>
<evidence type="ECO:0000256" key="5">
    <source>
        <dbReference type="PROSITE-ProRule" id="PRU01248"/>
    </source>
</evidence>
<dbReference type="Gene3D" id="1.10.443.10">
    <property type="entry name" value="Intergrase catalytic core"/>
    <property type="match status" value="1"/>
</dbReference>
<evidence type="ECO:0000313" key="8">
    <source>
        <dbReference type="EMBL" id="MBF0869739.1"/>
    </source>
</evidence>
<dbReference type="GeneID" id="81473559"/>
<evidence type="ECO:0000259" key="7">
    <source>
        <dbReference type="PROSITE" id="PS51900"/>
    </source>
</evidence>
<reference evidence="8" key="1">
    <citation type="submission" date="2020-04" db="EMBL/GenBank/DDBJ databases">
        <authorList>
            <person name="Sombolestani A."/>
        </authorList>
    </citation>
    <scope>NUCLEOTIDE SEQUENCE</scope>
    <source>
        <strain evidence="8">R71697</strain>
    </source>
</reference>
<dbReference type="AlphaFoldDB" id="A0A9Q2FI11"/>
<dbReference type="InterPro" id="IPR011010">
    <property type="entry name" value="DNA_brk_join_enz"/>
</dbReference>
<sequence length="283" mass="31703">MAPATDAKRPRISDDDRLVNMWLHNRSTNTSRAYRADVDAFRQWAGKPLADVVLDDLQGWFDSLTGSDATRRRKLASVKSALAFGVRVGFLDVDVGAALRLERGHDRLSERILTEEDVKRIIEQEPCPRKRVALRVLYFMGLRISEMCALKWRDMTRRQQGGVASVFGKGNKTRHVLVPAKLWKEIVAVRADDWRPDTPVVPGHDGSPLHLRAAHRLVKRAAKRAGLPDASAHWFRHAHASHALDNGAPAHVVQQTLGHSDLKTTTRYAHVREGDGGGNYLKD</sequence>